<dbReference type="EMBL" id="JSUQ01000026">
    <property type="protein sequence ID" value="KHQ50507.1"/>
    <property type="molecule type" value="Genomic_DNA"/>
</dbReference>
<accession>A0A0B3RRJ0</accession>
<dbReference type="Proteomes" id="UP000030960">
    <property type="component" value="Unassembled WGS sequence"/>
</dbReference>
<evidence type="ECO:0000313" key="1">
    <source>
        <dbReference type="EMBL" id="KHQ50507.1"/>
    </source>
</evidence>
<sequence length="202" mass="22352">MSDRPASLKAVPICAPRVGAKGTAGWLFDRVCRSGLACHIQAAVCPHGWPECSSLRCARTAATIPCRARHAAQSSGRSPPPPCVGRATSKGAILAECPLPRTDKVRSRLRLTSGNRPFRQCLERCCAAETSVLRYMPDDQRMFDFRSLSANATPVEVLRLPFRKVIWLQCLAKNSPNQRSHRVRRKSGSENGFWVNRRRGSV</sequence>
<reference evidence="1 2" key="1">
    <citation type="submission" date="2014-10" db="EMBL/GenBank/DDBJ databases">
        <title>Genome sequence of Ponticoccus sp. strain UMTAT08 isolated from clonal culture of toxic dinoflagellate Alexandrium tamiyavanichii.</title>
        <authorList>
            <person name="Gan H.Y."/>
            <person name="Muhd D.-D."/>
            <person name="Mohd Noor M.E."/>
            <person name="Yeong Y.S."/>
            <person name="Usup G."/>
        </authorList>
    </citation>
    <scope>NUCLEOTIDE SEQUENCE [LARGE SCALE GENOMIC DNA]</scope>
    <source>
        <strain evidence="1 2">UMTAT08</strain>
    </source>
</reference>
<keyword evidence="2" id="KW-1185">Reference proteome</keyword>
<dbReference type="AlphaFoldDB" id="A0A0B3RRJ0"/>
<name>A0A0B3RRJ0_9RHOB</name>
<evidence type="ECO:0000313" key="2">
    <source>
        <dbReference type="Proteomes" id="UP000030960"/>
    </source>
</evidence>
<organism evidence="1 2">
    <name type="scientific">Mameliella alba</name>
    <dbReference type="NCBI Taxonomy" id="561184"/>
    <lineage>
        <taxon>Bacteria</taxon>
        <taxon>Pseudomonadati</taxon>
        <taxon>Pseudomonadota</taxon>
        <taxon>Alphaproteobacteria</taxon>
        <taxon>Rhodobacterales</taxon>
        <taxon>Roseobacteraceae</taxon>
        <taxon>Mameliella</taxon>
    </lineage>
</organism>
<gene>
    <name evidence="1" type="ORF">OA50_05018</name>
</gene>
<comment type="caution">
    <text evidence="1">The sequence shown here is derived from an EMBL/GenBank/DDBJ whole genome shotgun (WGS) entry which is preliminary data.</text>
</comment>
<protein>
    <submittedName>
        <fullName evidence="1">Uncharacterized protein</fullName>
    </submittedName>
</protein>
<proteinExistence type="predicted"/>